<dbReference type="InterPro" id="IPR052744">
    <property type="entry name" value="GPAT/DAPAT"/>
</dbReference>
<organism evidence="1 2">
    <name type="scientific">Ceriporiopsis subvermispora (strain B)</name>
    <name type="common">White-rot fungus</name>
    <name type="synonym">Gelatoporia subvermispora</name>
    <dbReference type="NCBI Taxonomy" id="914234"/>
    <lineage>
        <taxon>Eukaryota</taxon>
        <taxon>Fungi</taxon>
        <taxon>Dikarya</taxon>
        <taxon>Basidiomycota</taxon>
        <taxon>Agaricomycotina</taxon>
        <taxon>Agaricomycetes</taxon>
        <taxon>Polyporales</taxon>
        <taxon>Gelatoporiaceae</taxon>
        <taxon>Gelatoporia</taxon>
    </lineage>
</organism>
<evidence type="ECO:0000313" key="1">
    <source>
        <dbReference type="EMBL" id="EMD38599.1"/>
    </source>
</evidence>
<reference evidence="1 2" key="1">
    <citation type="journal article" date="2012" name="Proc. Natl. Acad. Sci. U.S.A.">
        <title>Comparative genomics of Ceriporiopsis subvermispora and Phanerochaete chrysosporium provide insight into selective ligninolysis.</title>
        <authorList>
            <person name="Fernandez-Fueyo E."/>
            <person name="Ruiz-Duenas F.J."/>
            <person name="Ferreira P."/>
            <person name="Floudas D."/>
            <person name="Hibbett D.S."/>
            <person name="Canessa P."/>
            <person name="Larrondo L.F."/>
            <person name="James T.Y."/>
            <person name="Seelenfreund D."/>
            <person name="Lobos S."/>
            <person name="Polanco R."/>
            <person name="Tello M."/>
            <person name="Honda Y."/>
            <person name="Watanabe T."/>
            <person name="Watanabe T."/>
            <person name="Ryu J.S."/>
            <person name="Kubicek C.P."/>
            <person name="Schmoll M."/>
            <person name="Gaskell J."/>
            <person name="Hammel K.E."/>
            <person name="St John F.J."/>
            <person name="Vanden Wymelenberg A."/>
            <person name="Sabat G."/>
            <person name="Splinter BonDurant S."/>
            <person name="Syed K."/>
            <person name="Yadav J.S."/>
            <person name="Doddapaneni H."/>
            <person name="Subramanian V."/>
            <person name="Lavin J.L."/>
            <person name="Oguiza J.A."/>
            <person name="Perez G."/>
            <person name="Pisabarro A.G."/>
            <person name="Ramirez L."/>
            <person name="Santoyo F."/>
            <person name="Master E."/>
            <person name="Coutinho P.M."/>
            <person name="Henrissat B."/>
            <person name="Lombard V."/>
            <person name="Magnuson J.K."/>
            <person name="Kuees U."/>
            <person name="Hori C."/>
            <person name="Igarashi K."/>
            <person name="Samejima M."/>
            <person name="Held B.W."/>
            <person name="Barry K.W."/>
            <person name="LaButti K.M."/>
            <person name="Lapidus A."/>
            <person name="Lindquist E.A."/>
            <person name="Lucas S.M."/>
            <person name="Riley R."/>
            <person name="Salamov A.A."/>
            <person name="Hoffmeister D."/>
            <person name="Schwenk D."/>
            <person name="Hadar Y."/>
            <person name="Yarden O."/>
            <person name="de Vries R.P."/>
            <person name="Wiebenga A."/>
            <person name="Stenlid J."/>
            <person name="Eastwood D."/>
            <person name="Grigoriev I.V."/>
            <person name="Berka R.M."/>
            <person name="Blanchette R.A."/>
            <person name="Kersten P."/>
            <person name="Martinez A.T."/>
            <person name="Vicuna R."/>
            <person name="Cullen D."/>
        </authorList>
    </citation>
    <scope>NUCLEOTIDE SEQUENCE [LARGE SCALE GENOMIC DNA]</scope>
    <source>
        <strain evidence="1 2">B</strain>
    </source>
</reference>
<dbReference type="AlphaFoldDB" id="M2PPZ0"/>
<dbReference type="GO" id="GO:0008654">
    <property type="term" value="P:phospholipid biosynthetic process"/>
    <property type="evidence" value="ECO:0007669"/>
    <property type="project" value="TreeGrafter"/>
</dbReference>
<accession>M2PPZ0</accession>
<proteinExistence type="predicted"/>
<sequence length="100" mass="11195">MVAEVVEVLSDTELRVKKEFGGDKGTARLQEKIKEVQADGQPGIEYKRLPHIDQAEMYQYVYHCLTEGGVIGIFPEGGSHDRTDLLPQSQCLVNGAWRYG</sequence>
<dbReference type="OrthoDB" id="2427554at2759"/>
<dbReference type="EMBL" id="KB445795">
    <property type="protein sequence ID" value="EMD38599.1"/>
    <property type="molecule type" value="Genomic_DNA"/>
</dbReference>
<dbReference type="HOGENOM" id="CLU_2305755_0_0_1"/>
<evidence type="ECO:0000313" key="2">
    <source>
        <dbReference type="Proteomes" id="UP000016930"/>
    </source>
</evidence>
<dbReference type="GO" id="GO:0016287">
    <property type="term" value="F:glycerone-phosphate O-acyltransferase activity"/>
    <property type="evidence" value="ECO:0007669"/>
    <property type="project" value="TreeGrafter"/>
</dbReference>
<name>M2PPZ0_CERS8</name>
<dbReference type="GO" id="GO:0004366">
    <property type="term" value="F:glycerol-3-phosphate O-acyltransferase activity"/>
    <property type="evidence" value="ECO:0007669"/>
    <property type="project" value="TreeGrafter"/>
</dbReference>
<dbReference type="PANTHER" id="PTHR31605:SF0">
    <property type="entry name" value="GLYCEROL-3-PHOSPHATE O-ACYLTRANSFERASE 1"/>
    <property type="match status" value="1"/>
</dbReference>
<protein>
    <recommendedName>
        <fullName evidence="3">Phospholipid/glycerol acyltransferase domain-containing protein</fullName>
    </recommendedName>
</protein>
<dbReference type="Proteomes" id="UP000016930">
    <property type="component" value="Unassembled WGS sequence"/>
</dbReference>
<dbReference type="PANTHER" id="PTHR31605">
    <property type="entry name" value="GLYCEROL-3-PHOSPHATE O-ACYLTRANSFERASE 1"/>
    <property type="match status" value="1"/>
</dbReference>
<dbReference type="STRING" id="914234.M2PPZ0"/>
<keyword evidence="2" id="KW-1185">Reference proteome</keyword>
<evidence type="ECO:0008006" key="3">
    <source>
        <dbReference type="Google" id="ProtNLM"/>
    </source>
</evidence>
<gene>
    <name evidence="1" type="ORF">CERSUDRAFT_94131</name>
</gene>